<dbReference type="EMBL" id="CAADHO010000026">
    <property type="protein sequence ID" value="VFQ47522.1"/>
    <property type="molecule type" value="Genomic_DNA"/>
</dbReference>
<dbReference type="PROSITE" id="PS50994">
    <property type="entry name" value="INTEGRASE"/>
    <property type="match status" value="1"/>
</dbReference>
<dbReference type="AlphaFoldDB" id="A0A4U8YZ25"/>
<evidence type="ECO:0000313" key="2">
    <source>
        <dbReference type="EMBL" id="VFQ47522.1"/>
    </source>
</evidence>
<accession>A0A4U8YZ25</accession>
<dbReference type="InterPro" id="IPR036397">
    <property type="entry name" value="RNaseH_sf"/>
</dbReference>
<gene>
    <name evidence="2" type="ORF">MSL71_52240</name>
</gene>
<dbReference type="Gene3D" id="3.30.420.10">
    <property type="entry name" value="Ribonuclease H-like superfamily/Ribonuclease H"/>
    <property type="match status" value="1"/>
</dbReference>
<name>A0A4U8YZ25_9BACT</name>
<dbReference type="InterPro" id="IPR001584">
    <property type="entry name" value="Integrase_cat-core"/>
</dbReference>
<feature type="domain" description="Integrase catalytic" evidence="1">
    <location>
        <begin position="135"/>
        <end position="301"/>
    </location>
</feature>
<dbReference type="InterPro" id="IPR048020">
    <property type="entry name" value="Transpos_IS3"/>
</dbReference>
<dbReference type="NCBIfam" id="NF033516">
    <property type="entry name" value="transpos_IS3"/>
    <property type="match status" value="1"/>
</dbReference>
<proteinExistence type="predicted"/>
<dbReference type="Pfam" id="PF00665">
    <property type="entry name" value="rve"/>
    <property type="match status" value="1"/>
</dbReference>
<reference evidence="2 3" key="1">
    <citation type="submission" date="2019-03" db="EMBL/GenBank/DDBJ databases">
        <authorList>
            <person name="Nijsse B."/>
        </authorList>
    </citation>
    <scope>NUCLEOTIDE SEQUENCE [LARGE SCALE GENOMIC DNA]</scope>
    <source>
        <strain evidence="2">Desulfoluna butyratoxydans MSL71</strain>
    </source>
</reference>
<dbReference type="GO" id="GO:0003676">
    <property type="term" value="F:nucleic acid binding"/>
    <property type="evidence" value="ECO:0007669"/>
    <property type="project" value="InterPro"/>
</dbReference>
<evidence type="ECO:0000313" key="3">
    <source>
        <dbReference type="Proteomes" id="UP000507962"/>
    </source>
</evidence>
<dbReference type="Proteomes" id="UP000507962">
    <property type="component" value="Unassembled WGS sequence"/>
</dbReference>
<organism evidence="2 3">
    <name type="scientific">Desulfoluna butyratoxydans</name>
    <dbReference type="NCBI Taxonomy" id="231438"/>
    <lineage>
        <taxon>Bacteria</taxon>
        <taxon>Pseudomonadati</taxon>
        <taxon>Thermodesulfobacteriota</taxon>
        <taxon>Desulfobacteria</taxon>
        <taxon>Desulfobacterales</taxon>
        <taxon>Desulfolunaceae</taxon>
        <taxon>Desulfoluna</taxon>
    </lineage>
</organism>
<sequence length="353" mass="40312">MISPSDRKAAVVLINEAVASGARKAQACKELSIDIRTFQRWTCANGVAVDRRADAQRPVPVNSLSPSEKEKIIKVSTSEEFCDLSPCQIVPILADRKEYIGSESTIYRVLKKKKMLEHRGRSKKSQPSREATTHCATAPNQVWCWDITYLPGPIKGQYYYFYMILDLFSRKIVAQEVHICESSKNAAQLVHRTVLREGCIGKPLILHSDNGSPMKGATLREKLKTLEISSSFNRPRVSNDNAFAESLFRTFKYRPEYPTDGFVDLDQARTWVLSFTNWYNLVHRHSSINFVTPDQRHRGEDIEILKQRALFYQSQKEKHPERWSGPCKDMEHKKHVYLNPEKVVSEGLGLVAA</sequence>
<dbReference type="PANTHER" id="PTHR46889">
    <property type="entry name" value="TRANSPOSASE INSF FOR INSERTION SEQUENCE IS3B-RELATED"/>
    <property type="match status" value="1"/>
</dbReference>
<dbReference type="SUPFAM" id="SSF53098">
    <property type="entry name" value="Ribonuclease H-like"/>
    <property type="match status" value="1"/>
</dbReference>
<protein>
    <submittedName>
        <fullName evidence="2">Integrase catalytic core</fullName>
    </submittedName>
</protein>
<evidence type="ECO:0000259" key="1">
    <source>
        <dbReference type="PROSITE" id="PS50994"/>
    </source>
</evidence>
<dbReference type="PANTHER" id="PTHR46889:SF4">
    <property type="entry name" value="TRANSPOSASE INSO FOR INSERTION SEQUENCE ELEMENT IS911B-RELATED"/>
    <property type="match status" value="1"/>
</dbReference>
<keyword evidence="3" id="KW-1185">Reference proteome</keyword>
<dbReference type="InterPro" id="IPR050900">
    <property type="entry name" value="Transposase_IS3/IS150/IS904"/>
</dbReference>
<dbReference type="GO" id="GO:0015074">
    <property type="term" value="P:DNA integration"/>
    <property type="evidence" value="ECO:0007669"/>
    <property type="project" value="InterPro"/>
</dbReference>
<dbReference type="InterPro" id="IPR012337">
    <property type="entry name" value="RNaseH-like_sf"/>
</dbReference>